<evidence type="ECO:0000259" key="1">
    <source>
        <dbReference type="SMART" id="SM00343"/>
    </source>
</evidence>
<evidence type="ECO:0000313" key="2">
    <source>
        <dbReference type="EMBL" id="CAH2010194.1"/>
    </source>
</evidence>
<gene>
    <name evidence="2" type="ORF">ACAOBT_LOCUS31368</name>
</gene>
<organism evidence="2 3">
    <name type="scientific">Acanthoscelides obtectus</name>
    <name type="common">Bean weevil</name>
    <name type="synonym">Bruchus obtectus</name>
    <dbReference type="NCBI Taxonomy" id="200917"/>
    <lineage>
        <taxon>Eukaryota</taxon>
        <taxon>Metazoa</taxon>
        <taxon>Ecdysozoa</taxon>
        <taxon>Arthropoda</taxon>
        <taxon>Hexapoda</taxon>
        <taxon>Insecta</taxon>
        <taxon>Pterygota</taxon>
        <taxon>Neoptera</taxon>
        <taxon>Endopterygota</taxon>
        <taxon>Coleoptera</taxon>
        <taxon>Polyphaga</taxon>
        <taxon>Cucujiformia</taxon>
        <taxon>Chrysomeloidea</taxon>
        <taxon>Chrysomelidae</taxon>
        <taxon>Bruchinae</taxon>
        <taxon>Bruchini</taxon>
        <taxon>Acanthoscelides</taxon>
    </lineage>
</organism>
<dbReference type="GO" id="GO:0003676">
    <property type="term" value="F:nucleic acid binding"/>
    <property type="evidence" value="ECO:0007669"/>
    <property type="project" value="InterPro"/>
</dbReference>
<dbReference type="SMART" id="SM00343">
    <property type="entry name" value="ZnF_C2HC"/>
    <property type="match status" value="2"/>
</dbReference>
<accession>A0A9P0M6X8</accession>
<dbReference type="GO" id="GO:0008270">
    <property type="term" value="F:zinc ion binding"/>
    <property type="evidence" value="ECO:0007669"/>
    <property type="project" value="InterPro"/>
</dbReference>
<sequence>MDKIPAKHLIQKGRIVTTWSIWPVKERVSILRCFNCLEFGHRAERCTGADRRGECRNCGQAGHTPTQRLQEHLVLHYLQDSWTSSRPN</sequence>
<dbReference type="EMBL" id="CAKOFQ010007946">
    <property type="protein sequence ID" value="CAH2010194.1"/>
    <property type="molecule type" value="Genomic_DNA"/>
</dbReference>
<comment type="caution">
    <text evidence="2">The sequence shown here is derived from an EMBL/GenBank/DDBJ whole genome shotgun (WGS) entry which is preliminary data.</text>
</comment>
<keyword evidence="3" id="KW-1185">Reference proteome</keyword>
<reference evidence="2" key="1">
    <citation type="submission" date="2022-03" db="EMBL/GenBank/DDBJ databases">
        <authorList>
            <person name="Sayadi A."/>
        </authorList>
    </citation>
    <scope>NUCLEOTIDE SEQUENCE</scope>
</reference>
<feature type="domain" description="CCHC-type" evidence="1">
    <location>
        <begin position="54"/>
        <end position="70"/>
    </location>
</feature>
<dbReference type="SUPFAM" id="SSF57756">
    <property type="entry name" value="Retrovirus zinc finger-like domains"/>
    <property type="match status" value="1"/>
</dbReference>
<proteinExistence type="predicted"/>
<dbReference type="OrthoDB" id="6782564at2759"/>
<dbReference type="InterPro" id="IPR036875">
    <property type="entry name" value="Znf_CCHC_sf"/>
</dbReference>
<dbReference type="Gene3D" id="4.10.60.10">
    <property type="entry name" value="Zinc finger, CCHC-type"/>
    <property type="match status" value="1"/>
</dbReference>
<protein>
    <recommendedName>
        <fullName evidence="1">CCHC-type domain-containing protein</fullName>
    </recommendedName>
</protein>
<dbReference type="InterPro" id="IPR001878">
    <property type="entry name" value="Znf_CCHC"/>
</dbReference>
<feature type="domain" description="CCHC-type" evidence="1">
    <location>
        <begin position="32"/>
        <end position="48"/>
    </location>
</feature>
<dbReference type="Proteomes" id="UP001152888">
    <property type="component" value="Unassembled WGS sequence"/>
</dbReference>
<evidence type="ECO:0000313" key="3">
    <source>
        <dbReference type="Proteomes" id="UP001152888"/>
    </source>
</evidence>
<dbReference type="AlphaFoldDB" id="A0A9P0M6X8"/>
<name>A0A9P0M6X8_ACAOB</name>